<dbReference type="GO" id="GO:0009166">
    <property type="term" value="P:nucleotide catabolic process"/>
    <property type="evidence" value="ECO:0007669"/>
    <property type="project" value="InterPro"/>
</dbReference>
<dbReference type="Gene3D" id="3.90.780.10">
    <property type="entry name" value="5'-Nucleotidase, C-terminal domain"/>
    <property type="match status" value="1"/>
</dbReference>
<name>A0A1N7ML82_9PROT</name>
<dbReference type="GO" id="GO:0000166">
    <property type="term" value="F:nucleotide binding"/>
    <property type="evidence" value="ECO:0007669"/>
    <property type="project" value="UniProtKB-KW"/>
</dbReference>
<dbReference type="SUPFAM" id="SSF56300">
    <property type="entry name" value="Metallo-dependent phosphatases"/>
    <property type="match status" value="1"/>
</dbReference>
<feature type="domain" description="5'-Nucleotidase C-terminal" evidence="2">
    <location>
        <begin position="371"/>
        <end position="516"/>
    </location>
</feature>
<organism evidence="3 4">
    <name type="scientific">Insolitispirillum peregrinum</name>
    <dbReference type="NCBI Taxonomy" id="80876"/>
    <lineage>
        <taxon>Bacteria</taxon>
        <taxon>Pseudomonadati</taxon>
        <taxon>Pseudomonadota</taxon>
        <taxon>Alphaproteobacteria</taxon>
        <taxon>Rhodospirillales</taxon>
        <taxon>Novispirillaceae</taxon>
        <taxon>Insolitispirillum</taxon>
    </lineage>
</organism>
<evidence type="ECO:0000256" key="1">
    <source>
        <dbReference type="RuleBase" id="RU362119"/>
    </source>
</evidence>
<dbReference type="CDD" id="cd07411">
    <property type="entry name" value="MPP_SoxB_N"/>
    <property type="match status" value="1"/>
</dbReference>
<evidence type="ECO:0000313" key="3">
    <source>
        <dbReference type="EMBL" id="SIS86853.1"/>
    </source>
</evidence>
<dbReference type="PRINTS" id="PR01607">
    <property type="entry name" value="APYRASEFAMLY"/>
</dbReference>
<dbReference type="OrthoDB" id="5469761at2"/>
<comment type="similarity">
    <text evidence="1">Belongs to the 5'-nucleotidase family.</text>
</comment>
<dbReference type="NCBIfam" id="TIGR04486">
    <property type="entry name" value="thiosulf_SoxB"/>
    <property type="match status" value="1"/>
</dbReference>
<dbReference type="InterPro" id="IPR041829">
    <property type="entry name" value="SoxB_N"/>
</dbReference>
<keyword evidence="4" id="KW-1185">Reference proteome</keyword>
<proteinExistence type="inferred from homology"/>
<keyword evidence="1" id="KW-0378">Hydrolase</keyword>
<dbReference type="PANTHER" id="PTHR11575:SF42">
    <property type="entry name" value="SULFUR OXIDATION PROTEIN SOXB"/>
    <property type="match status" value="1"/>
</dbReference>
<evidence type="ECO:0000313" key="4">
    <source>
        <dbReference type="Proteomes" id="UP000185678"/>
    </source>
</evidence>
<dbReference type="InterPro" id="IPR030998">
    <property type="entry name" value="Thiosulf_SoxB"/>
</dbReference>
<dbReference type="SUPFAM" id="SSF55816">
    <property type="entry name" value="5'-nucleotidase (syn. UDP-sugar hydrolase), C-terminal domain"/>
    <property type="match status" value="1"/>
</dbReference>
<protein>
    <submittedName>
        <fullName evidence="3">Sulfate thiol esterase SoxB</fullName>
    </submittedName>
</protein>
<reference evidence="3 4" key="1">
    <citation type="submission" date="2017-01" db="EMBL/GenBank/DDBJ databases">
        <authorList>
            <person name="Mah S.A."/>
            <person name="Swanson W.J."/>
            <person name="Moy G.W."/>
            <person name="Vacquier V.D."/>
        </authorList>
    </citation>
    <scope>NUCLEOTIDE SEQUENCE [LARGE SCALE GENOMIC DNA]</scope>
    <source>
        <strain evidence="3 4">DSM 11589</strain>
    </source>
</reference>
<dbReference type="AlphaFoldDB" id="A0A1N7ML82"/>
<dbReference type="RefSeq" id="WP_076400645.1">
    <property type="nucleotide sequence ID" value="NZ_FTOA01000004.1"/>
</dbReference>
<dbReference type="InterPro" id="IPR036907">
    <property type="entry name" value="5'-Nucleotdase_C_sf"/>
</dbReference>
<dbReference type="Proteomes" id="UP000185678">
    <property type="component" value="Unassembled WGS sequence"/>
</dbReference>
<dbReference type="GO" id="GO:0030288">
    <property type="term" value="C:outer membrane-bounded periplasmic space"/>
    <property type="evidence" value="ECO:0007669"/>
    <property type="project" value="TreeGrafter"/>
</dbReference>
<dbReference type="EMBL" id="FTOA01000004">
    <property type="protein sequence ID" value="SIS86853.1"/>
    <property type="molecule type" value="Genomic_DNA"/>
</dbReference>
<evidence type="ECO:0000259" key="2">
    <source>
        <dbReference type="Pfam" id="PF02872"/>
    </source>
</evidence>
<dbReference type="InterPro" id="IPR006179">
    <property type="entry name" value="5_nucleotidase/apyrase"/>
</dbReference>
<dbReference type="STRING" id="80876.SAMN05421779_104202"/>
<dbReference type="GO" id="GO:0016787">
    <property type="term" value="F:hydrolase activity"/>
    <property type="evidence" value="ECO:0007669"/>
    <property type="project" value="UniProtKB-KW"/>
</dbReference>
<dbReference type="PANTHER" id="PTHR11575">
    <property type="entry name" value="5'-NUCLEOTIDASE-RELATED"/>
    <property type="match status" value="1"/>
</dbReference>
<dbReference type="PROSITE" id="PS51318">
    <property type="entry name" value="TAT"/>
    <property type="match status" value="1"/>
</dbReference>
<gene>
    <name evidence="3" type="ORF">SAMN05421779_104202</name>
</gene>
<sequence>MRLSRRDFLATLAACALPLHSGRAAGPGLDDLLAFPALGQVTLLHLPDLHAQLTPLYLREPLPDPQFAAQLAGLADDSPLAYALRPDRFEQLAASYGRLGGVAHLATLIAAIRAERPGRTLLFDGGDSWQGSYGALQSQGEEMLTVMQALGIDAMTGHWEFTYGAERVQALFARLPCPFLAGNVRDTTWNEPVFTPWTLFERGGLLVAVIGQAYPYTPIANPRHLIPDWSFGIHEDLLRQHITEVRVQGADLVVLLSHNGLAVDCALAGRVAGLDVILSGHTHEALPAAIRVADSLIITGGSHGKVLARLDIEVQNKRISAFRFAQIPVLSAALPADPAMAALVASLRQPHEAHLRQPVGHTSHWLTRRGTLGGSFDHLLCAALLEQHDAEIALSPGFRWGGCVPAGQEITREDLYSQTAITYPASYRRQMSGAQIKGILEDVADNLFHPNPYYRQGGDMVRTGGLSYRIDPRQPIGQRIQDLRLARSDSPLMAERSYVVAGWASVAADGADGPPMWQVAEAHLRHRPEVEPSSLGEVALIAPSP</sequence>
<dbReference type="Pfam" id="PF02872">
    <property type="entry name" value="5_nucleotid_C"/>
    <property type="match status" value="1"/>
</dbReference>
<accession>A0A1N7ML82</accession>
<dbReference type="InterPro" id="IPR029052">
    <property type="entry name" value="Metallo-depent_PP-like"/>
</dbReference>
<dbReference type="InterPro" id="IPR006311">
    <property type="entry name" value="TAT_signal"/>
</dbReference>
<dbReference type="Gene3D" id="3.60.21.10">
    <property type="match status" value="1"/>
</dbReference>
<dbReference type="InterPro" id="IPR008334">
    <property type="entry name" value="5'-Nucleotdase_C"/>
</dbReference>
<keyword evidence="1" id="KW-0547">Nucleotide-binding</keyword>